<keyword evidence="1" id="KW-0472">Membrane</keyword>
<keyword evidence="3" id="KW-1185">Reference proteome</keyword>
<dbReference type="AlphaFoldDB" id="A0A6A5WFT8"/>
<dbReference type="Proteomes" id="UP000799779">
    <property type="component" value="Unassembled WGS sequence"/>
</dbReference>
<evidence type="ECO:0000313" key="2">
    <source>
        <dbReference type="EMBL" id="KAF1999928.1"/>
    </source>
</evidence>
<name>A0A6A5WFT8_9PLEO</name>
<evidence type="ECO:0000256" key="1">
    <source>
        <dbReference type="SAM" id="Phobius"/>
    </source>
</evidence>
<feature type="transmembrane region" description="Helical" evidence="1">
    <location>
        <begin position="31"/>
        <end position="51"/>
    </location>
</feature>
<reference evidence="2" key="1">
    <citation type="journal article" date="2020" name="Stud. Mycol.">
        <title>101 Dothideomycetes genomes: a test case for predicting lifestyles and emergence of pathogens.</title>
        <authorList>
            <person name="Haridas S."/>
            <person name="Albert R."/>
            <person name="Binder M."/>
            <person name="Bloem J."/>
            <person name="Labutti K."/>
            <person name="Salamov A."/>
            <person name="Andreopoulos B."/>
            <person name="Baker S."/>
            <person name="Barry K."/>
            <person name="Bills G."/>
            <person name="Bluhm B."/>
            <person name="Cannon C."/>
            <person name="Castanera R."/>
            <person name="Culley D."/>
            <person name="Daum C."/>
            <person name="Ezra D."/>
            <person name="Gonzalez J."/>
            <person name="Henrissat B."/>
            <person name="Kuo A."/>
            <person name="Liang C."/>
            <person name="Lipzen A."/>
            <person name="Lutzoni F."/>
            <person name="Magnuson J."/>
            <person name="Mondo S."/>
            <person name="Nolan M."/>
            <person name="Ohm R."/>
            <person name="Pangilinan J."/>
            <person name="Park H.-J."/>
            <person name="Ramirez L."/>
            <person name="Alfaro M."/>
            <person name="Sun H."/>
            <person name="Tritt A."/>
            <person name="Yoshinaga Y."/>
            <person name="Zwiers L.-H."/>
            <person name="Turgeon B."/>
            <person name="Goodwin S."/>
            <person name="Spatafora J."/>
            <person name="Crous P."/>
            <person name="Grigoriev I."/>
        </authorList>
    </citation>
    <scope>NUCLEOTIDE SEQUENCE</scope>
    <source>
        <strain evidence="2">CBS 123094</strain>
    </source>
</reference>
<sequence>MRSSTSASGPIYEKIAGLWTTRQLRSFKTFWASYQCSPLSMFWVFAFHLLLRMNALSLPYPVTTLYTQNSKNKLSVFWLCF</sequence>
<dbReference type="EMBL" id="ML977592">
    <property type="protein sequence ID" value="KAF1999928.1"/>
    <property type="molecule type" value="Genomic_DNA"/>
</dbReference>
<gene>
    <name evidence="2" type="ORF">P154DRAFT_211655</name>
</gene>
<keyword evidence="1" id="KW-1133">Transmembrane helix</keyword>
<protein>
    <submittedName>
        <fullName evidence="2">Uncharacterized protein</fullName>
    </submittedName>
</protein>
<evidence type="ECO:0000313" key="3">
    <source>
        <dbReference type="Proteomes" id="UP000799779"/>
    </source>
</evidence>
<keyword evidence="1" id="KW-0812">Transmembrane</keyword>
<proteinExistence type="predicted"/>
<organism evidence="2 3">
    <name type="scientific">Amniculicola lignicola CBS 123094</name>
    <dbReference type="NCBI Taxonomy" id="1392246"/>
    <lineage>
        <taxon>Eukaryota</taxon>
        <taxon>Fungi</taxon>
        <taxon>Dikarya</taxon>
        <taxon>Ascomycota</taxon>
        <taxon>Pezizomycotina</taxon>
        <taxon>Dothideomycetes</taxon>
        <taxon>Pleosporomycetidae</taxon>
        <taxon>Pleosporales</taxon>
        <taxon>Amniculicolaceae</taxon>
        <taxon>Amniculicola</taxon>
    </lineage>
</organism>
<accession>A0A6A5WFT8</accession>